<dbReference type="SUPFAM" id="SSF51658">
    <property type="entry name" value="Xylose isomerase-like"/>
    <property type="match status" value="1"/>
</dbReference>
<sequence length="276" mass="30125">MVYKAAASELPSRMPRFAANISLLFTEHAFLDRFEQAARAGFAAVEIQFPYEHPKEAIAERLARHGLRCVLHNLPPGDWEAGERGIAIFSERQSEFRDGVARAIDYAGALGCRQLNCLAGLVPAGADRARLHATFVANLAYAAAELERAGIRLLIEAINTRDMPGFFLTGTAQALDLIAAAGSANLFVQYDAYHMHVMGEDVRAMIAAHRDRIAHVQIADDPGRHEPGTGRIDCPGLFEQLDRIGFPGWVGAEYRPAARTVDGLGWFAPYRVGSIG</sequence>
<keyword evidence="1 2" id="KW-0413">Isomerase</keyword>
<dbReference type="Pfam" id="PF01261">
    <property type="entry name" value="AP_endonuc_2"/>
    <property type="match status" value="1"/>
</dbReference>
<comment type="caution">
    <text evidence="4">The sequence shown here is derived from an EMBL/GenBank/DDBJ whole genome shotgun (WGS) entry which is preliminary data.</text>
</comment>
<dbReference type="InterPro" id="IPR050417">
    <property type="entry name" value="Sugar_Epim/Isomerase"/>
</dbReference>
<organism evidence="4 5">
    <name type="scientific">Methylobacterium thuringiense</name>
    <dbReference type="NCBI Taxonomy" id="1003091"/>
    <lineage>
        <taxon>Bacteria</taxon>
        <taxon>Pseudomonadati</taxon>
        <taxon>Pseudomonadota</taxon>
        <taxon>Alphaproteobacteria</taxon>
        <taxon>Hyphomicrobiales</taxon>
        <taxon>Methylobacteriaceae</taxon>
        <taxon>Methylobacterium</taxon>
    </lineage>
</organism>
<dbReference type="Proteomes" id="UP001055101">
    <property type="component" value="Unassembled WGS sequence"/>
</dbReference>
<gene>
    <name evidence="4" type="primary">hyi</name>
    <name evidence="4" type="ORF">EKPJFOCH_3599</name>
</gene>
<dbReference type="InterPro" id="IPR013022">
    <property type="entry name" value="Xyl_isomerase-like_TIM-brl"/>
</dbReference>
<dbReference type="PANTHER" id="PTHR43489">
    <property type="entry name" value="ISOMERASE"/>
    <property type="match status" value="1"/>
</dbReference>
<dbReference type="EMBL" id="BPRA01000017">
    <property type="protein sequence ID" value="GJE57088.1"/>
    <property type="molecule type" value="Genomic_DNA"/>
</dbReference>
<dbReference type="Gene3D" id="3.20.20.150">
    <property type="entry name" value="Divalent-metal-dependent TIM barrel enzymes"/>
    <property type="match status" value="1"/>
</dbReference>
<dbReference type="InterPro" id="IPR026040">
    <property type="entry name" value="HyI-like"/>
</dbReference>
<proteinExistence type="inferred from homology"/>
<evidence type="ECO:0000256" key="1">
    <source>
        <dbReference type="ARBA" id="ARBA00023235"/>
    </source>
</evidence>
<keyword evidence="5" id="KW-1185">Reference proteome</keyword>
<dbReference type="GO" id="GO:0016853">
    <property type="term" value="F:isomerase activity"/>
    <property type="evidence" value="ECO:0007669"/>
    <property type="project" value="UniProtKB-KW"/>
</dbReference>
<dbReference type="InterPro" id="IPR017643">
    <property type="entry name" value="Hydroxypyruvate_isomerase"/>
</dbReference>
<dbReference type="NCBIfam" id="TIGR03234">
    <property type="entry name" value="OH-pyruv-isom"/>
    <property type="match status" value="1"/>
</dbReference>
<comment type="similarity">
    <text evidence="2">Belongs to the hyi family.</text>
</comment>
<dbReference type="NCBIfam" id="NF043033">
    <property type="entry name" value="OxoTetrIsom"/>
    <property type="match status" value="1"/>
</dbReference>
<reference evidence="4" key="2">
    <citation type="submission" date="2021-08" db="EMBL/GenBank/DDBJ databases">
        <authorList>
            <person name="Tani A."/>
            <person name="Ola A."/>
            <person name="Ogura Y."/>
            <person name="Katsura K."/>
            <person name="Hayashi T."/>
        </authorList>
    </citation>
    <scope>NUCLEOTIDE SEQUENCE</scope>
    <source>
        <strain evidence="4">DSM 23674</strain>
    </source>
</reference>
<evidence type="ECO:0000313" key="4">
    <source>
        <dbReference type="EMBL" id="GJE57088.1"/>
    </source>
</evidence>
<dbReference type="PIRSF" id="PIRSF006241">
    <property type="entry name" value="HyI"/>
    <property type="match status" value="1"/>
</dbReference>
<name>A0ABQ4TNZ4_9HYPH</name>
<feature type="domain" description="Xylose isomerase-like TIM barrel" evidence="3">
    <location>
        <begin position="34"/>
        <end position="268"/>
    </location>
</feature>
<accession>A0ABQ4TNZ4</accession>
<dbReference type="PANTHER" id="PTHR43489:SF6">
    <property type="entry name" value="HYDROXYPYRUVATE ISOMERASE-RELATED"/>
    <property type="match status" value="1"/>
</dbReference>
<evidence type="ECO:0000313" key="5">
    <source>
        <dbReference type="Proteomes" id="UP001055101"/>
    </source>
</evidence>
<evidence type="ECO:0000259" key="3">
    <source>
        <dbReference type="Pfam" id="PF01261"/>
    </source>
</evidence>
<dbReference type="InterPro" id="IPR036237">
    <property type="entry name" value="Xyl_isomerase-like_sf"/>
</dbReference>
<evidence type="ECO:0000256" key="2">
    <source>
        <dbReference type="PIRNR" id="PIRNR006241"/>
    </source>
</evidence>
<protein>
    <submittedName>
        <fullName evidence="4">Hydroxypyruvate isomerase</fullName>
    </submittedName>
</protein>
<reference evidence="4" key="1">
    <citation type="journal article" date="2021" name="Front. Microbiol.">
        <title>Comprehensive Comparative Genomics and Phenotyping of Methylobacterium Species.</title>
        <authorList>
            <person name="Alessa O."/>
            <person name="Ogura Y."/>
            <person name="Fujitani Y."/>
            <person name="Takami H."/>
            <person name="Hayashi T."/>
            <person name="Sahin N."/>
            <person name="Tani A."/>
        </authorList>
    </citation>
    <scope>NUCLEOTIDE SEQUENCE</scope>
    <source>
        <strain evidence="4">DSM 23674</strain>
    </source>
</reference>
<dbReference type="InterPro" id="IPR053398">
    <property type="entry name" value="HPT_OtnI_isomerases"/>
</dbReference>